<dbReference type="EMBL" id="SRMI01000007">
    <property type="protein sequence ID" value="TVY65814.1"/>
    <property type="molecule type" value="Genomic_DNA"/>
</dbReference>
<reference evidence="1 2" key="1">
    <citation type="journal article" date="2019" name="Microbiol. Resour. Announc.">
        <title>High-quality draft genome sequence of Fusarium oxysporum f. sp. cubense strain 160527, a causal agent of Panama disease.</title>
        <authorList>
            <person name="Asai S."/>
            <person name="Ayukawa Y."/>
            <person name="Gan P."/>
            <person name="Masuda S."/>
            <person name="Komatsu K."/>
            <person name="Shirasu K."/>
            <person name="Arie T."/>
        </authorList>
    </citation>
    <scope>NUCLEOTIDE SEQUENCE [LARGE SCALE GENOMIC DNA]</scope>
    <source>
        <strain evidence="1 2">160527</strain>
    </source>
</reference>
<comment type="caution">
    <text evidence="1">The sequence shown here is derived from an EMBL/GenBank/DDBJ whole genome shotgun (WGS) entry which is preliminary data.</text>
</comment>
<evidence type="ECO:0000313" key="1">
    <source>
        <dbReference type="EMBL" id="TVY65814.1"/>
    </source>
</evidence>
<gene>
    <name evidence="1" type="ORF">Focb16_v009870</name>
</gene>
<name>A0A559KZD2_FUSOC</name>
<dbReference type="Proteomes" id="UP000320707">
    <property type="component" value="Unassembled WGS sequence"/>
</dbReference>
<evidence type="ECO:0000313" key="2">
    <source>
        <dbReference type="Proteomes" id="UP000320707"/>
    </source>
</evidence>
<organism evidence="1 2">
    <name type="scientific">Fusarium oxysporum f. sp. cubense</name>
    <dbReference type="NCBI Taxonomy" id="61366"/>
    <lineage>
        <taxon>Eukaryota</taxon>
        <taxon>Fungi</taxon>
        <taxon>Dikarya</taxon>
        <taxon>Ascomycota</taxon>
        <taxon>Pezizomycotina</taxon>
        <taxon>Sordariomycetes</taxon>
        <taxon>Hypocreomycetidae</taxon>
        <taxon>Hypocreales</taxon>
        <taxon>Nectriaceae</taxon>
        <taxon>Fusarium</taxon>
        <taxon>Fusarium oxysporum species complex</taxon>
    </lineage>
</organism>
<evidence type="ECO:0008006" key="3">
    <source>
        <dbReference type="Google" id="ProtNLM"/>
    </source>
</evidence>
<proteinExistence type="predicted"/>
<sequence>MKPSRLIDAPRKKAVIEEGLREHWRGLGDLFDDCDIKEDRLYNVDETGVKEGETQAGKVAGTSLTTATEAMESDSTAWITILECRSADSRRLTPCVVFMGHSLQGQWFPKQIPD</sequence>
<accession>A0A559KZD2</accession>
<protein>
    <recommendedName>
        <fullName evidence="3">DDE-1 domain-containing protein</fullName>
    </recommendedName>
</protein>
<dbReference type="AlphaFoldDB" id="A0A559KZD2"/>